<evidence type="ECO:0000256" key="12">
    <source>
        <dbReference type="HAMAP-Rule" id="MF_00303"/>
    </source>
</evidence>
<reference evidence="17" key="1">
    <citation type="submission" date="2018-04" db="EMBL/GenBank/DDBJ databases">
        <authorList>
            <person name="Cornet L."/>
        </authorList>
    </citation>
    <scope>NUCLEOTIDE SEQUENCE [LARGE SCALE GENOMIC DNA]</scope>
</reference>
<dbReference type="Pfam" id="PF05698">
    <property type="entry name" value="Trigger_C"/>
    <property type="match status" value="1"/>
</dbReference>
<dbReference type="AlphaFoldDB" id="A0A2W4WD51"/>
<sequence length="473" mass="52641">MKVTQEVLPDSQVGLEIEIPADLSQKTYDQVLRKMMRTVNVPGFRKGKVPKQVFLQRVGQPQFKAAVIEELVQNAVDKAIKQEEIDAIGNYQLKSSFEELIGQYQPGQPITINASVDVPPRVTLETYKGLSVQAEEILPDPERVASTLSQYQNNLATLVPIEDRPAQAGDVAVIDFVGKVQGEDGEFEEFQGGSGTDFQVELEEGRFIPGFVEGIVGMALDEAKEVEVPFPEDYPQAELAGKPAVFSITLKEIKEKELPDLDDDFAQEISEFETIEALRTSLTERYQEEADEKTKANKDAALIEALVEHLEAEIPNTLVQKEVEFLLTQTIMQLSRQGIDVNKMLTRELVEGMRQRARPEALDRLRRTLALGEVAKQEGIKIEEEALQEKIKEAMAEVEDPSQIDPDRLTQVLTEELLQEKILTWLEENNTVELVAEGTLQKAEAEVAEVNAAEATVEVVATAADDADEEPEA</sequence>
<dbReference type="InterPro" id="IPR008881">
    <property type="entry name" value="Trigger_fac_ribosome-bd_bac"/>
</dbReference>
<evidence type="ECO:0000256" key="10">
    <source>
        <dbReference type="ARBA" id="ARBA00024849"/>
    </source>
</evidence>
<comment type="caution">
    <text evidence="16">The sequence shown here is derived from an EMBL/GenBank/DDBJ whole genome shotgun (WGS) entry which is preliminary data.</text>
</comment>
<evidence type="ECO:0000259" key="15">
    <source>
        <dbReference type="PROSITE" id="PS50059"/>
    </source>
</evidence>
<evidence type="ECO:0000256" key="1">
    <source>
        <dbReference type="ARBA" id="ARBA00000971"/>
    </source>
</evidence>
<dbReference type="HAMAP" id="MF_00303">
    <property type="entry name" value="Trigger_factor_Tig"/>
    <property type="match status" value="1"/>
</dbReference>
<keyword evidence="6 12" id="KW-0697">Rotamase</keyword>
<dbReference type="Pfam" id="PF00254">
    <property type="entry name" value="FKBP_C"/>
    <property type="match status" value="1"/>
</dbReference>
<dbReference type="SUPFAM" id="SSF102735">
    <property type="entry name" value="Trigger factor ribosome-binding domain"/>
    <property type="match status" value="1"/>
</dbReference>
<keyword evidence="8 12" id="KW-0413">Isomerase</keyword>
<evidence type="ECO:0000256" key="7">
    <source>
        <dbReference type="ARBA" id="ARBA00023186"/>
    </source>
</evidence>
<dbReference type="InterPro" id="IPR005215">
    <property type="entry name" value="Trig_fac"/>
</dbReference>
<dbReference type="InterPro" id="IPR027304">
    <property type="entry name" value="Trigger_fact/SurA_dom_sf"/>
</dbReference>
<comment type="similarity">
    <text evidence="2 12 14">Belongs to the FKBP-type PPIase family. Tig subfamily.</text>
</comment>
<dbReference type="InterPro" id="IPR001179">
    <property type="entry name" value="PPIase_FKBP_dom"/>
</dbReference>
<dbReference type="GO" id="GO:0005737">
    <property type="term" value="C:cytoplasm"/>
    <property type="evidence" value="ECO:0007669"/>
    <property type="project" value="UniProtKB-SubCell"/>
</dbReference>
<dbReference type="GO" id="GO:0051301">
    <property type="term" value="P:cell division"/>
    <property type="evidence" value="ECO:0007669"/>
    <property type="project" value="UniProtKB-KW"/>
</dbReference>
<dbReference type="Proteomes" id="UP000249081">
    <property type="component" value="Unassembled WGS sequence"/>
</dbReference>
<keyword evidence="7 12" id="KW-0143">Chaperone</keyword>
<evidence type="ECO:0000256" key="3">
    <source>
        <dbReference type="ARBA" id="ARBA00013194"/>
    </source>
</evidence>
<evidence type="ECO:0000256" key="6">
    <source>
        <dbReference type="ARBA" id="ARBA00023110"/>
    </source>
</evidence>
<organism evidence="16 17">
    <name type="scientific">Shackletoniella antarctica</name>
    <dbReference type="NCBI Taxonomy" id="268115"/>
    <lineage>
        <taxon>Bacteria</taxon>
        <taxon>Bacillati</taxon>
        <taxon>Cyanobacteriota</taxon>
        <taxon>Cyanophyceae</taxon>
        <taxon>Oculatellales</taxon>
        <taxon>Oculatellaceae</taxon>
        <taxon>Shackletoniella</taxon>
    </lineage>
</organism>
<evidence type="ECO:0000256" key="8">
    <source>
        <dbReference type="ARBA" id="ARBA00023235"/>
    </source>
</evidence>
<feature type="domain" description="PPIase FKBP-type" evidence="15">
    <location>
        <begin position="169"/>
        <end position="262"/>
    </location>
</feature>
<accession>A0A2W4WD51</accession>
<evidence type="ECO:0000313" key="17">
    <source>
        <dbReference type="Proteomes" id="UP000249081"/>
    </source>
</evidence>
<keyword evidence="9 12" id="KW-0131">Cell cycle</keyword>
<dbReference type="FunFam" id="3.30.70.1050:FF:000004">
    <property type="entry name" value="Trigger factor"/>
    <property type="match status" value="1"/>
</dbReference>
<evidence type="ECO:0000256" key="13">
    <source>
        <dbReference type="PROSITE-ProRule" id="PRU00277"/>
    </source>
</evidence>
<dbReference type="GO" id="GO:0044183">
    <property type="term" value="F:protein folding chaperone"/>
    <property type="evidence" value="ECO:0007669"/>
    <property type="project" value="TreeGrafter"/>
</dbReference>
<dbReference type="NCBIfam" id="TIGR00115">
    <property type="entry name" value="tig"/>
    <property type="match status" value="1"/>
</dbReference>
<dbReference type="FunFam" id="3.10.50.40:FF:000001">
    <property type="entry name" value="Trigger factor"/>
    <property type="match status" value="1"/>
</dbReference>
<dbReference type="Gene3D" id="3.30.70.1050">
    <property type="entry name" value="Trigger factor ribosome-binding domain"/>
    <property type="match status" value="1"/>
</dbReference>
<dbReference type="Gene3D" id="1.10.3120.10">
    <property type="entry name" value="Trigger factor, C-terminal domain"/>
    <property type="match status" value="1"/>
</dbReference>
<dbReference type="GO" id="GO:0015031">
    <property type="term" value="P:protein transport"/>
    <property type="evidence" value="ECO:0007669"/>
    <property type="project" value="UniProtKB-UniRule"/>
</dbReference>
<dbReference type="PROSITE" id="PS50059">
    <property type="entry name" value="FKBP_PPIASE"/>
    <property type="match status" value="1"/>
</dbReference>
<dbReference type="SUPFAM" id="SSF54534">
    <property type="entry name" value="FKBP-like"/>
    <property type="match status" value="1"/>
</dbReference>
<dbReference type="InterPro" id="IPR037041">
    <property type="entry name" value="Trigger_fac_C_sf"/>
</dbReference>
<dbReference type="Gene3D" id="3.10.50.40">
    <property type="match status" value="1"/>
</dbReference>
<keyword evidence="12" id="KW-0963">Cytoplasm</keyword>
<dbReference type="EC" id="5.2.1.8" evidence="3 12"/>
<comment type="domain">
    <text evidence="12">Consists of 3 domains; the N-terminus binds the ribosome, the middle domain has PPIase activity, while the C-terminus has intrinsic chaperone activity on its own.</text>
</comment>
<evidence type="ECO:0000256" key="2">
    <source>
        <dbReference type="ARBA" id="ARBA00005464"/>
    </source>
</evidence>
<evidence type="ECO:0000256" key="5">
    <source>
        <dbReference type="ARBA" id="ARBA00022618"/>
    </source>
</evidence>
<dbReference type="GO" id="GO:0043335">
    <property type="term" value="P:protein unfolding"/>
    <property type="evidence" value="ECO:0007669"/>
    <property type="project" value="TreeGrafter"/>
</dbReference>
<dbReference type="GO" id="GO:0051083">
    <property type="term" value="P:'de novo' cotranslational protein folding"/>
    <property type="evidence" value="ECO:0007669"/>
    <property type="project" value="TreeGrafter"/>
</dbReference>
<dbReference type="InterPro" id="IPR036611">
    <property type="entry name" value="Trigger_fac_ribosome-bd_sf"/>
</dbReference>
<dbReference type="SUPFAM" id="SSF109998">
    <property type="entry name" value="Triger factor/SurA peptide-binding domain-like"/>
    <property type="match status" value="1"/>
</dbReference>
<comment type="function">
    <text evidence="10 12">Involved in protein export. Acts as a chaperone by maintaining the newly synthesized protein in an open conformation. Functions as a peptidyl-prolyl cis-trans isomerase.</text>
</comment>
<evidence type="ECO:0000313" key="16">
    <source>
        <dbReference type="EMBL" id="PZO42460.1"/>
    </source>
</evidence>
<comment type="subcellular location">
    <subcellularLocation>
        <location evidence="12">Cytoplasm</location>
    </subcellularLocation>
    <text evidence="12">About half TF is bound to the ribosome near the polypeptide exit tunnel while the other half is free in the cytoplasm.</text>
</comment>
<comment type="catalytic activity">
    <reaction evidence="1 12 13">
        <text>[protein]-peptidylproline (omega=180) = [protein]-peptidylproline (omega=0)</text>
        <dbReference type="Rhea" id="RHEA:16237"/>
        <dbReference type="Rhea" id="RHEA-COMP:10747"/>
        <dbReference type="Rhea" id="RHEA-COMP:10748"/>
        <dbReference type="ChEBI" id="CHEBI:83833"/>
        <dbReference type="ChEBI" id="CHEBI:83834"/>
        <dbReference type="EC" id="5.2.1.8"/>
    </reaction>
</comment>
<protein>
    <recommendedName>
        <fullName evidence="4 12">Trigger factor</fullName>
        <shortName evidence="12">TF</shortName>
        <ecNumber evidence="3 12">5.2.1.8</ecNumber>
    </recommendedName>
    <alternativeName>
        <fullName evidence="11 12">PPIase</fullName>
    </alternativeName>
</protein>
<evidence type="ECO:0000256" key="11">
    <source>
        <dbReference type="ARBA" id="ARBA00029986"/>
    </source>
</evidence>
<reference evidence="16 17" key="2">
    <citation type="submission" date="2018-06" db="EMBL/GenBank/DDBJ databases">
        <title>Metagenomic assembly of (sub)arctic Cyanobacteria and their associated microbiome from non-axenic cultures.</title>
        <authorList>
            <person name="Baurain D."/>
        </authorList>
    </citation>
    <scope>NUCLEOTIDE SEQUENCE [LARGE SCALE GENOMIC DNA]</scope>
    <source>
        <strain evidence="16">ULC041bin1</strain>
    </source>
</reference>
<dbReference type="GO" id="GO:0043022">
    <property type="term" value="F:ribosome binding"/>
    <property type="evidence" value="ECO:0007669"/>
    <property type="project" value="TreeGrafter"/>
</dbReference>
<name>A0A2W4WD51_9CYAN</name>
<evidence type="ECO:0000256" key="14">
    <source>
        <dbReference type="RuleBase" id="RU003914"/>
    </source>
</evidence>
<dbReference type="GO" id="GO:0003755">
    <property type="term" value="F:peptidyl-prolyl cis-trans isomerase activity"/>
    <property type="evidence" value="ECO:0007669"/>
    <property type="project" value="UniProtKB-UniRule"/>
</dbReference>
<dbReference type="PIRSF" id="PIRSF003095">
    <property type="entry name" value="Trigger_factor"/>
    <property type="match status" value="1"/>
</dbReference>
<dbReference type="InterPro" id="IPR008880">
    <property type="entry name" value="Trigger_fac_C"/>
</dbReference>
<evidence type="ECO:0000256" key="9">
    <source>
        <dbReference type="ARBA" id="ARBA00023306"/>
    </source>
</evidence>
<gene>
    <name evidence="12" type="primary">tig</name>
    <name evidence="16" type="ORF">DCF17_08860</name>
</gene>
<evidence type="ECO:0000256" key="4">
    <source>
        <dbReference type="ARBA" id="ARBA00016902"/>
    </source>
</evidence>
<dbReference type="PANTHER" id="PTHR30560">
    <property type="entry name" value="TRIGGER FACTOR CHAPERONE AND PEPTIDYL-PROLYL CIS/TRANS ISOMERASE"/>
    <property type="match status" value="1"/>
</dbReference>
<dbReference type="EMBL" id="QBMN01000048">
    <property type="protein sequence ID" value="PZO42460.1"/>
    <property type="molecule type" value="Genomic_DNA"/>
</dbReference>
<dbReference type="PANTHER" id="PTHR30560:SF3">
    <property type="entry name" value="TRIGGER FACTOR-LIKE PROTEIN TIG, CHLOROPLASTIC"/>
    <property type="match status" value="1"/>
</dbReference>
<dbReference type="Pfam" id="PF05697">
    <property type="entry name" value="Trigger_N"/>
    <property type="match status" value="1"/>
</dbReference>
<keyword evidence="5 12" id="KW-0132">Cell division</keyword>
<dbReference type="InterPro" id="IPR046357">
    <property type="entry name" value="PPIase_dom_sf"/>
</dbReference>
<proteinExistence type="inferred from homology"/>